<keyword evidence="2" id="KW-1185">Reference proteome</keyword>
<dbReference type="EMBL" id="CAJQZC010000001">
    <property type="protein sequence ID" value="CAG4886677.1"/>
    <property type="molecule type" value="Genomic_DNA"/>
</dbReference>
<sequence>MTEDEPSFLPMRVTRFGVSGKRSFDLADKRRLVEACLRLGVSLSDLPLKAGVNANQLHKWVRAHDQGGPQSNTMWWSHRQRLFQCRWHSPGTPPSAAYPRRLGRTPRRRPWLKMNSRCSPAGGCFRSYTIPDGNKNMSNEADEVLRNGDIGRSETIFQAAYGRLRETWERGVEKAILNETVVRFRPGVATQRLRAVVLTDEGYVTIDEAMARCVPISPSTTRRRTPARPRQQPLSCEPALRQRECFSQIGKS</sequence>
<reference evidence="1" key="1">
    <citation type="submission" date="2021-04" db="EMBL/GenBank/DDBJ databases">
        <authorList>
            <person name="Vanwijnsberghe S."/>
        </authorList>
    </citation>
    <scope>NUCLEOTIDE SEQUENCE</scope>
    <source>
        <strain evidence="1">LMG 31841</strain>
    </source>
</reference>
<comment type="caution">
    <text evidence="1">The sequence shown here is derived from an EMBL/GenBank/DDBJ whole genome shotgun (WGS) entry which is preliminary data.</text>
</comment>
<evidence type="ECO:0008006" key="3">
    <source>
        <dbReference type="Google" id="ProtNLM"/>
    </source>
</evidence>
<name>A0A9N8RS57_9BURK</name>
<dbReference type="Proteomes" id="UP000789704">
    <property type="component" value="Unassembled WGS sequence"/>
</dbReference>
<protein>
    <recommendedName>
        <fullName evidence="3">Transposase</fullName>
    </recommendedName>
</protein>
<dbReference type="InterPro" id="IPR010921">
    <property type="entry name" value="Trp_repressor/repl_initiator"/>
</dbReference>
<gene>
    <name evidence="1" type="ORF">LMG31841_00240</name>
</gene>
<evidence type="ECO:0000313" key="1">
    <source>
        <dbReference type="EMBL" id="CAG4886677.1"/>
    </source>
</evidence>
<organism evidence="1 2">
    <name type="scientific">Paraburkholderia saeva</name>
    <dbReference type="NCBI Taxonomy" id="2777537"/>
    <lineage>
        <taxon>Bacteria</taxon>
        <taxon>Pseudomonadati</taxon>
        <taxon>Pseudomonadota</taxon>
        <taxon>Betaproteobacteria</taxon>
        <taxon>Burkholderiales</taxon>
        <taxon>Burkholderiaceae</taxon>
        <taxon>Paraburkholderia</taxon>
    </lineage>
</organism>
<proteinExistence type="predicted"/>
<accession>A0A9N8RS57</accession>
<evidence type="ECO:0000313" key="2">
    <source>
        <dbReference type="Proteomes" id="UP000789704"/>
    </source>
</evidence>
<dbReference type="AlphaFoldDB" id="A0A9N8RS57"/>
<dbReference type="SUPFAM" id="SSF48295">
    <property type="entry name" value="TrpR-like"/>
    <property type="match status" value="1"/>
</dbReference>
<dbReference type="GO" id="GO:0043565">
    <property type="term" value="F:sequence-specific DNA binding"/>
    <property type="evidence" value="ECO:0007669"/>
    <property type="project" value="InterPro"/>
</dbReference>